<dbReference type="Proteomes" id="UP000228533">
    <property type="component" value="Unassembled WGS sequence"/>
</dbReference>
<dbReference type="CDD" id="cd01129">
    <property type="entry name" value="PulE-GspE-like"/>
    <property type="match status" value="1"/>
</dbReference>
<dbReference type="SUPFAM" id="SSF160246">
    <property type="entry name" value="EspE N-terminal domain-like"/>
    <property type="match status" value="1"/>
</dbReference>
<dbReference type="Gene3D" id="3.30.450.90">
    <property type="match status" value="1"/>
</dbReference>
<dbReference type="InterPro" id="IPR001482">
    <property type="entry name" value="T2SS/T4SS_dom"/>
</dbReference>
<dbReference type="Gene3D" id="3.30.300.160">
    <property type="entry name" value="Type II secretion system, protein E, N-terminal domain"/>
    <property type="match status" value="1"/>
</dbReference>
<dbReference type="EMBL" id="PFAM01000021">
    <property type="protein sequence ID" value="PIT95893.1"/>
    <property type="molecule type" value="Genomic_DNA"/>
</dbReference>
<dbReference type="SMART" id="SM00382">
    <property type="entry name" value="AAA"/>
    <property type="match status" value="1"/>
</dbReference>
<dbReference type="InterPro" id="IPR027417">
    <property type="entry name" value="P-loop_NTPase"/>
</dbReference>
<keyword evidence="3" id="KW-0067">ATP-binding</keyword>
<dbReference type="SUPFAM" id="SSF52540">
    <property type="entry name" value="P-loop containing nucleoside triphosphate hydrolases"/>
    <property type="match status" value="1"/>
</dbReference>
<dbReference type="Pfam" id="PF05157">
    <property type="entry name" value="MshEN"/>
    <property type="match status" value="1"/>
</dbReference>
<proteinExistence type="inferred from homology"/>
<sequence length="562" mass="62253">MLEGDQLKQILISQSYLTEVDIAKAEKTAQTYALSLSEALLEDGLITRELLGQALAEHYGVPWLDLKQAKIDKDLLKMIPENSARAYRIIPVDRKGKKIRLAMVDPSDLPALHIAEKRLGERLLPMFIGEQDFEEIFNYYAGSLSEEFASLVAIGQDKQVNQDVRDEVIIKMVDLLLEKGYHAKASDIHIEPYIKKIVVRFRIDGVMHRMLEIDKSLADSLISRIKIMARLRTDERRSAQDGKIRFEVDGGALDVRVSIVPISDGENAVLRLLSAQSHSITLVNLGFNEADLKKVKKAISRPHGMILVTGPTGSGKTTTLYAVLNILNRVEVHIATIEDPVEYAIEGVSQIQVDSKSNLTFASGLRSILRQDPDIIMVGEIRDDETAGIAVSSALTGHLVLSTLHTNDAPSALPRLLDMGIEPFLEASTVNVVIAQRLVRKNCEKCRASGSLSNEEAEFLSADPVAKEYLNRRGYKTLSKLSSYKGVGCPVCDFTGYQGRIGIFEVLDVDSRIRQMIINKDDSGKIMEEAIKRGMQTMLEDGLDKALSGLTSIEEVLRVARS</sequence>
<dbReference type="PANTHER" id="PTHR30258">
    <property type="entry name" value="TYPE II SECRETION SYSTEM PROTEIN GSPE-RELATED"/>
    <property type="match status" value="1"/>
</dbReference>
<evidence type="ECO:0000256" key="3">
    <source>
        <dbReference type="ARBA" id="ARBA00022840"/>
    </source>
</evidence>
<comment type="caution">
    <text evidence="5">The sequence shown here is derived from an EMBL/GenBank/DDBJ whole genome shotgun (WGS) entry which is preliminary data.</text>
</comment>
<dbReference type="PANTHER" id="PTHR30258:SF1">
    <property type="entry name" value="PROTEIN TRANSPORT PROTEIN HOFB HOMOLOG"/>
    <property type="match status" value="1"/>
</dbReference>
<evidence type="ECO:0000256" key="2">
    <source>
        <dbReference type="ARBA" id="ARBA00022741"/>
    </source>
</evidence>
<evidence type="ECO:0000256" key="1">
    <source>
        <dbReference type="ARBA" id="ARBA00006611"/>
    </source>
</evidence>
<evidence type="ECO:0000313" key="5">
    <source>
        <dbReference type="EMBL" id="PIT95893.1"/>
    </source>
</evidence>
<feature type="domain" description="Bacterial type II secretion system protein E" evidence="4">
    <location>
        <begin position="369"/>
        <end position="383"/>
    </location>
</feature>
<accession>A0A2M6WSU7</accession>
<evidence type="ECO:0000259" key="4">
    <source>
        <dbReference type="PROSITE" id="PS00662"/>
    </source>
</evidence>
<dbReference type="InterPro" id="IPR003593">
    <property type="entry name" value="AAA+_ATPase"/>
</dbReference>
<organism evidence="5 6">
    <name type="scientific">Candidatus Falkowbacteria bacterium CG10_big_fil_rev_8_21_14_0_10_37_14</name>
    <dbReference type="NCBI Taxonomy" id="1974561"/>
    <lineage>
        <taxon>Bacteria</taxon>
        <taxon>Candidatus Falkowiibacteriota</taxon>
    </lineage>
</organism>
<dbReference type="FunFam" id="3.40.50.300:FF:000398">
    <property type="entry name" value="Type IV pilus assembly ATPase PilB"/>
    <property type="match status" value="1"/>
</dbReference>
<dbReference type="PROSITE" id="PS00662">
    <property type="entry name" value="T2SP_E"/>
    <property type="match status" value="1"/>
</dbReference>
<dbReference type="AlphaFoldDB" id="A0A2M6WSU7"/>
<dbReference type="InterPro" id="IPR007831">
    <property type="entry name" value="T2SS_GspE_N"/>
</dbReference>
<reference evidence="6" key="1">
    <citation type="submission" date="2017-09" db="EMBL/GenBank/DDBJ databases">
        <title>Depth-based differentiation of microbial function through sediment-hosted aquifers and enrichment of novel symbionts in the deep terrestrial subsurface.</title>
        <authorList>
            <person name="Probst A.J."/>
            <person name="Ladd B."/>
            <person name="Jarett J.K."/>
            <person name="Geller-Mcgrath D.E."/>
            <person name="Sieber C.M.K."/>
            <person name="Emerson J.B."/>
            <person name="Anantharaman K."/>
            <person name="Thomas B.C."/>
            <person name="Malmstrom R."/>
            <person name="Stieglmeier M."/>
            <person name="Klingl A."/>
            <person name="Woyke T."/>
            <person name="Ryan C.M."/>
            <person name="Banfield J.F."/>
        </authorList>
    </citation>
    <scope>NUCLEOTIDE SEQUENCE [LARGE SCALE GENOMIC DNA]</scope>
</reference>
<protein>
    <submittedName>
        <fullName evidence="5">Type II secretion system protein GspE</fullName>
    </submittedName>
</protein>
<dbReference type="Pfam" id="PF00437">
    <property type="entry name" value="T2SSE"/>
    <property type="match status" value="1"/>
</dbReference>
<name>A0A2M6WSU7_9BACT</name>
<comment type="similarity">
    <text evidence="1">Belongs to the GSP E family.</text>
</comment>
<dbReference type="InterPro" id="IPR037257">
    <property type="entry name" value="T2SS_E_N_sf"/>
</dbReference>
<gene>
    <name evidence="5" type="ORF">COT94_03540</name>
</gene>
<dbReference type="GO" id="GO:0005524">
    <property type="term" value="F:ATP binding"/>
    <property type="evidence" value="ECO:0007669"/>
    <property type="project" value="UniProtKB-KW"/>
</dbReference>
<dbReference type="Gene3D" id="3.40.50.300">
    <property type="entry name" value="P-loop containing nucleotide triphosphate hydrolases"/>
    <property type="match status" value="1"/>
</dbReference>
<keyword evidence="2" id="KW-0547">Nucleotide-binding</keyword>
<dbReference type="GO" id="GO:0005886">
    <property type="term" value="C:plasma membrane"/>
    <property type="evidence" value="ECO:0007669"/>
    <property type="project" value="TreeGrafter"/>
</dbReference>
<evidence type="ECO:0000313" key="6">
    <source>
        <dbReference type="Proteomes" id="UP000228533"/>
    </source>
</evidence>
<dbReference type="GO" id="GO:0016887">
    <property type="term" value="F:ATP hydrolysis activity"/>
    <property type="evidence" value="ECO:0007669"/>
    <property type="project" value="TreeGrafter"/>
</dbReference>